<evidence type="ECO:0000313" key="1">
    <source>
        <dbReference type="EMBL" id="KAF1964341.1"/>
    </source>
</evidence>
<proteinExistence type="predicted"/>
<evidence type="ECO:0000313" key="2">
    <source>
        <dbReference type="Proteomes" id="UP000800036"/>
    </source>
</evidence>
<accession>A0A6A5UHD2</accession>
<dbReference type="AlphaFoldDB" id="A0A6A5UHD2"/>
<keyword evidence="2" id="KW-1185">Reference proteome</keyword>
<organism evidence="1 2">
    <name type="scientific">Bimuria novae-zelandiae CBS 107.79</name>
    <dbReference type="NCBI Taxonomy" id="1447943"/>
    <lineage>
        <taxon>Eukaryota</taxon>
        <taxon>Fungi</taxon>
        <taxon>Dikarya</taxon>
        <taxon>Ascomycota</taxon>
        <taxon>Pezizomycotina</taxon>
        <taxon>Dothideomycetes</taxon>
        <taxon>Pleosporomycetidae</taxon>
        <taxon>Pleosporales</taxon>
        <taxon>Massarineae</taxon>
        <taxon>Didymosphaeriaceae</taxon>
        <taxon>Bimuria</taxon>
    </lineage>
</organism>
<sequence>MQLGYETCCCQCRGLEDGPHALVQALPYVFPCCPRCLEGECVSFLAWVRSLTLKSVGWIARSRSGDLTMLARVYYYLQTSEAFVSIVAKATLLRDCGYCR</sequence>
<gene>
    <name evidence="1" type="ORF">BU23DRAFT_64027</name>
</gene>
<name>A0A6A5UHD2_9PLEO</name>
<dbReference type="EMBL" id="ML976792">
    <property type="protein sequence ID" value="KAF1964341.1"/>
    <property type="molecule type" value="Genomic_DNA"/>
</dbReference>
<reference evidence="1" key="1">
    <citation type="journal article" date="2020" name="Stud. Mycol.">
        <title>101 Dothideomycetes genomes: a test case for predicting lifestyles and emergence of pathogens.</title>
        <authorList>
            <person name="Haridas S."/>
            <person name="Albert R."/>
            <person name="Binder M."/>
            <person name="Bloem J."/>
            <person name="Labutti K."/>
            <person name="Salamov A."/>
            <person name="Andreopoulos B."/>
            <person name="Baker S."/>
            <person name="Barry K."/>
            <person name="Bills G."/>
            <person name="Bluhm B."/>
            <person name="Cannon C."/>
            <person name="Castanera R."/>
            <person name="Culley D."/>
            <person name="Daum C."/>
            <person name="Ezra D."/>
            <person name="Gonzalez J."/>
            <person name="Henrissat B."/>
            <person name="Kuo A."/>
            <person name="Liang C."/>
            <person name="Lipzen A."/>
            <person name="Lutzoni F."/>
            <person name="Magnuson J."/>
            <person name="Mondo S."/>
            <person name="Nolan M."/>
            <person name="Ohm R."/>
            <person name="Pangilinan J."/>
            <person name="Park H.-J."/>
            <person name="Ramirez L."/>
            <person name="Alfaro M."/>
            <person name="Sun H."/>
            <person name="Tritt A."/>
            <person name="Yoshinaga Y."/>
            <person name="Zwiers L.-H."/>
            <person name="Turgeon B."/>
            <person name="Goodwin S."/>
            <person name="Spatafora J."/>
            <person name="Crous P."/>
            <person name="Grigoriev I."/>
        </authorList>
    </citation>
    <scope>NUCLEOTIDE SEQUENCE</scope>
    <source>
        <strain evidence="1">CBS 107.79</strain>
    </source>
</reference>
<dbReference type="Proteomes" id="UP000800036">
    <property type="component" value="Unassembled WGS sequence"/>
</dbReference>
<protein>
    <submittedName>
        <fullName evidence="1">Uncharacterized protein</fullName>
    </submittedName>
</protein>